<comment type="caution">
    <text evidence="1">The sequence shown here is derived from an EMBL/GenBank/DDBJ whole genome shotgun (WGS) entry which is preliminary data.</text>
</comment>
<evidence type="ECO:0008006" key="2">
    <source>
        <dbReference type="Google" id="ProtNLM"/>
    </source>
</evidence>
<sequence length="373" mass="42179">MPKISLVNAITPDFPTKEPEYSLSMGDEHLSTILEMEADEVIKSSVKKLVQIPSESEVTSDNESECDVLINDESSPIFTTFSNPLFDCNDDFTSSGDKSISNEDVLIENFKIYSNSLFDDEEIISTKIAEADFEEEEIHLVENLLYDNSSPLPPKELNAKIADTILESLYPSPIPVEVSDSHMEDIDLFLATDDLMPSAIENDDDSERDIYFLKELLSNDPFPLLENESSNFDHHDDLSFPRPPLKPPNVEVFFDFEPDTGVLTTKVVKDLDFTPSHDSLGFENKIFDPGIFIEVQSERLLSLEEFSISFIRDSLYPVFDTFLPFSSENEEKVFKPGILLMEGTSLSWMSCIFIFIPLGQAQVWRIESGSRLS</sequence>
<protein>
    <recommendedName>
        <fullName evidence="2">Reverse transcriptase domain-containing protein</fullName>
    </recommendedName>
</protein>
<dbReference type="AlphaFoldDB" id="A0A6L2KSU7"/>
<dbReference type="EMBL" id="BKCJ010002909">
    <property type="protein sequence ID" value="GEU51727.1"/>
    <property type="molecule type" value="Genomic_DNA"/>
</dbReference>
<evidence type="ECO:0000313" key="1">
    <source>
        <dbReference type="EMBL" id="GEU51727.1"/>
    </source>
</evidence>
<gene>
    <name evidence="1" type="ORF">Tci_023705</name>
</gene>
<proteinExistence type="predicted"/>
<name>A0A6L2KSU7_TANCI</name>
<organism evidence="1">
    <name type="scientific">Tanacetum cinerariifolium</name>
    <name type="common">Dalmatian daisy</name>
    <name type="synonym">Chrysanthemum cinerariifolium</name>
    <dbReference type="NCBI Taxonomy" id="118510"/>
    <lineage>
        <taxon>Eukaryota</taxon>
        <taxon>Viridiplantae</taxon>
        <taxon>Streptophyta</taxon>
        <taxon>Embryophyta</taxon>
        <taxon>Tracheophyta</taxon>
        <taxon>Spermatophyta</taxon>
        <taxon>Magnoliopsida</taxon>
        <taxon>eudicotyledons</taxon>
        <taxon>Gunneridae</taxon>
        <taxon>Pentapetalae</taxon>
        <taxon>asterids</taxon>
        <taxon>campanulids</taxon>
        <taxon>Asterales</taxon>
        <taxon>Asteraceae</taxon>
        <taxon>Asteroideae</taxon>
        <taxon>Anthemideae</taxon>
        <taxon>Anthemidinae</taxon>
        <taxon>Tanacetum</taxon>
    </lineage>
</organism>
<reference evidence="1" key="1">
    <citation type="journal article" date="2019" name="Sci. Rep.">
        <title>Draft genome of Tanacetum cinerariifolium, the natural source of mosquito coil.</title>
        <authorList>
            <person name="Yamashiro T."/>
            <person name="Shiraishi A."/>
            <person name="Satake H."/>
            <person name="Nakayama K."/>
        </authorList>
    </citation>
    <scope>NUCLEOTIDE SEQUENCE</scope>
</reference>
<accession>A0A6L2KSU7</accession>